<name>A0A392T974_9FABA</name>
<dbReference type="Proteomes" id="UP000265520">
    <property type="component" value="Unassembled WGS sequence"/>
</dbReference>
<evidence type="ECO:0000313" key="2">
    <source>
        <dbReference type="Proteomes" id="UP000265520"/>
    </source>
</evidence>
<sequence>RTEVDQGGRVVRTQYGRELGRKYERRSLEAVVGTATVNATRVSNVTLTSGVKNLRIVRGVIPVVRGMSGDA</sequence>
<keyword evidence="2" id="KW-1185">Reference proteome</keyword>
<protein>
    <submittedName>
        <fullName evidence="1">Uncharacterized protein</fullName>
    </submittedName>
</protein>
<dbReference type="EMBL" id="LXQA010516483">
    <property type="protein sequence ID" value="MCI56710.1"/>
    <property type="molecule type" value="Genomic_DNA"/>
</dbReference>
<comment type="caution">
    <text evidence="1">The sequence shown here is derived from an EMBL/GenBank/DDBJ whole genome shotgun (WGS) entry which is preliminary data.</text>
</comment>
<organism evidence="1 2">
    <name type="scientific">Trifolium medium</name>
    <dbReference type="NCBI Taxonomy" id="97028"/>
    <lineage>
        <taxon>Eukaryota</taxon>
        <taxon>Viridiplantae</taxon>
        <taxon>Streptophyta</taxon>
        <taxon>Embryophyta</taxon>
        <taxon>Tracheophyta</taxon>
        <taxon>Spermatophyta</taxon>
        <taxon>Magnoliopsida</taxon>
        <taxon>eudicotyledons</taxon>
        <taxon>Gunneridae</taxon>
        <taxon>Pentapetalae</taxon>
        <taxon>rosids</taxon>
        <taxon>fabids</taxon>
        <taxon>Fabales</taxon>
        <taxon>Fabaceae</taxon>
        <taxon>Papilionoideae</taxon>
        <taxon>50 kb inversion clade</taxon>
        <taxon>NPAAA clade</taxon>
        <taxon>Hologalegina</taxon>
        <taxon>IRL clade</taxon>
        <taxon>Trifolieae</taxon>
        <taxon>Trifolium</taxon>
    </lineage>
</organism>
<evidence type="ECO:0000313" key="1">
    <source>
        <dbReference type="EMBL" id="MCI56710.1"/>
    </source>
</evidence>
<feature type="non-terminal residue" evidence="1">
    <location>
        <position position="1"/>
    </location>
</feature>
<accession>A0A392T974</accession>
<dbReference type="AlphaFoldDB" id="A0A392T974"/>
<proteinExistence type="predicted"/>
<reference evidence="1 2" key="1">
    <citation type="journal article" date="2018" name="Front. Plant Sci.">
        <title>Red Clover (Trifolium pratense) and Zigzag Clover (T. medium) - A Picture of Genomic Similarities and Differences.</title>
        <authorList>
            <person name="Dluhosova J."/>
            <person name="Istvanek J."/>
            <person name="Nedelnik J."/>
            <person name="Repkova J."/>
        </authorList>
    </citation>
    <scope>NUCLEOTIDE SEQUENCE [LARGE SCALE GENOMIC DNA]</scope>
    <source>
        <strain evidence="2">cv. 10/8</strain>
        <tissue evidence="1">Leaf</tissue>
    </source>
</reference>